<proteinExistence type="predicted"/>
<accession>A0A9J7A5M6</accession>
<dbReference type="EMBL" id="CP090569">
    <property type="protein sequence ID" value="USF89224.1"/>
    <property type="molecule type" value="Genomic_DNA"/>
</dbReference>
<sequence length="206" mass="22333">MWRFALSTGLCGEAAWCGILMPSVDRVGRYFPLTVAAPLESGGNLTALLHDDSRWFSRCEELALGSLAEEIPLEGFDQALIDLPPPVIPPRPGAVSVGGMGRSAWQFELPSLESVSPVTAALNQTLLERAFPAYSLWWSEGSERVRPSLLVTEGLPPIEGFAALLDGNWVNWNWGQYRVTLSPSPTPVSENGSKPDISEPAETEAK</sequence>
<keyword evidence="3" id="KW-1185">Reference proteome</keyword>
<evidence type="ECO:0000313" key="2">
    <source>
        <dbReference type="EMBL" id="USF89224.1"/>
    </source>
</evidence>
<reference evidence="2" key="1">
    <citation type="journal article" date="2022" name="Mol. Ecol. Resour.">
        <title>The complete and closed genome of the facultative generalist Candidatus Endoriftia persephone from deep-sea hydrothermal vents.</title>
        <authorList>
            <person name="de Oliveira A.L."/>
            <person name="Srivastava A."/>
            <person name="Espada-Hinojosa S."/>
            <person name="Bright M."/>
        </authorList>
    </citation>
    <scope>NUCLEOTIDE SEQUENCE</scope>
    <source>
        <strain evidence="2">Tica-EPR-9o50.N</strain>
    </source>
</reference>
<protein>
    <submittedName>
        <fullName evidence="2">Type VI secretion system-associated protein TagF</fullName>
    </submittedName>
</protein>
<dbReference type="AlphaFoldDB" id="A0A9J7A5M6"/>
<dbReference type="InterPro" id="IPR038225">
    <property type="entry name" value="TagF_sf"/>
</dbReference>
<dbReference type="KEGG" id="eps:L0Y14_06160"/>
<name>A0A9J7A5M6_9GAMM</name>
<dbReference type="InterPro" id="IPR017748">
    <property type="entry name" value="TagF"/>
</dbReference>
<dbReference type="Pfam" id="PF09867">
    <property type="entry name" value="TagF_N"/>
    <property type="match status" value="1"/>
</dbReference>
<dbReference type="Proteomes" id="UP001056649">
    <property type="component" value="Chromosome"/>
</dbReference>
<feature type="compositionally biased region" description="Polar residues" evidence="1">
    <location>
        <begin position="183"/>
        <end position="192"/>
    </location>
</feature>
<feature type="region of interest" description="Disordered" evidence="1">
    <location>
        <begin position="183"/>
        <end position="206"/>
    </location>
</feature>
<organism evidence="2 3">
    <name type="scientific">Candidatus Endoriftia persephonae</name>
    <dbReference type="NCBI Taxonomy" id="393765"/>
    <lineage>
        <taxon>Bacteria</taxon>
        <taxon>Pseudomonadati</taxon>
        <taxon>Pseudomonadota</taxon>
        <taxon>Gammaproteobacteria</taxon>
        <taxon>Chromatiales</taxon>
        <taxon>Sedimenticolaceae</taxon>
        <taxon>Candidatus Endoriftia</taxon>
    </lineage>
</organism>
<dbReference type="PIRSF" id="PIRSF029287">
    <property type="entry name" value="UCP029287"/>
    <property type="match status" value="1"/>
</dbReference>
<evidence type="ECO:0000256" key="1">
    <source>
        <dbReference type="SAM" id="MobiDB-lite"/>
    </source>
</evidence>
<evidence type="ECO:0000313" key="3">
    <source>
        <dbReference type="Proteomes" id="UP001056649"/>
    </source>
</evidence>
<gene>
    <name evidence="2" type="primary">tagF</name>
    <name evidence="2" type="ORF">L0Y14_06160</name>
</gene>
<dbReference type="NCBIfam" id="TIGR03373">
    <property type="entry name" value="VI_minor_4"/>
    <property type="match status" value="1"/>
</dbReference>
<dbReference type="Gene3D" id="3.40.1730.10">
    <property type="entry name" value="pa0076 domain"/>
    <property type="match status" value="1"/>
</dbReference>